<protein>
    <recommendedName>
        <fullName evidence="3">N-acetylmuramoyl-L-alanine amidase</fullName>
    </recommendedName>
</protein>
<dbReference type="GO" id="GO:0008745">
    <property type="term" value="F:N-acetylmuramoyl-L-alanine amidase activity"/>
    <property type="evidence" value="ECO:0007669"/>
    <property type="project" value="InterPro"/>
</dbReference>
<accession>A0A6V8P9H2</accession>
<organism evidence="1 2">
    <name type="scientific">Candidatus Hakubella thermalkaliphila</name>
    <dbReference type="NCBI Taxonomy" id="2754717"/>
    <lineage>
        <taxon>Bacteria</taxon>
        <taxon>Bacillati</taxon>
        <taxon>Actinomycetota</taxon>
        <taxon>Actinomycetota incertae sedis</taxon>
        <taxon>Candidatus Hakubellales</taxon>
        <taxon>Candidatus Hakubellaceae</taxon>
        <taxon>Candidatus Hakubella</taxon>
    </lineage>
</organism>
<feature type="non-terminal residue" evidence="1">
    <location>
        <position position="84"/>
    </location>
</feature>
<dbReference type="Gene3D" id="3.40.80.10">
    <property type="entry name" value="Peptidoglycan recognition protein-like"/>
    <property type="match status" value="1"/>
</dbReference>
<proteinExistence type="predicted"/>
<gene>
    <name evidence="1" type="ORF">HKBW3S33_02389</name>
</gene>
<reference evidence="1 2" key="1">
    <citation type="journal article" date="2020" name="Front. Microbiol.">
        <title>Single-cell genomics of novel Actinobacteria with the Wood-Ljungdahl pathway discovered in a serpentinizing system.</title>
        <authorList>
            <person name="Merino N."/>
            <person name="Kawai M."/>
            <person name="Boyd E.S."/>
            <person name="Colman D.R."/>
            <person name="McGlynn S.E."/>
            <person name="Nealson K.H."/>
            <person name="Kurokawa K."/>
            <person name="Hongoh Y."/>
        </authorList>
    </citation>
    <scope>NUCLEOTIDE SEQUENCE [LARGE SCALE GENOMIC DNA]</scope>
    <source>
        <strain evidence="1 2">S33</strain>
    </source>
</reference>
<dbReference type="InterPro" id="IPR036505">
    <property type="entry name" value="Amidase/PGRP_sf"/>
</dbReference>
<dbReference type="Proteomes" id="UP000591948">
    <property type="component" value="Unassembled WGS sequence"/>
</dbReference>
<evidence type="ECO:0000313" key="1">
    <source>
        <dbReference type="EMBL" id="GFP28973.1"/>
    </source>
</evidence>
<dbReference type="EMBL" id="BLRY01000543">
    <property type="protein sequence ID" value="GFP28973.1"/>
    <property type="molecule type" value="Genomic_DNA"/>
</dbReference>
<evidence type="ECO:0000313" key="2">
    <source>
        <dbReference type="Proteomes" id="UP000591948"/>
    </source>
</evidence>
<keyword evidence="2" id="KW-1185">Reference proteome</keyword>
<sequence length="84" mass="9669">MRRAWTNIIIHCSDSEWGCAREIRKWHLERGWKDIGYHFVILNGKVLPRLHLPAIDGSIECGRILNETLTVETDEVGSHALGYN</sequence>
<dbReference type="SUPFAM" id="SSF55846">
    <property type="entry name" value="N-acetylmuramoyl-L-alanine amidase-like"/>
    <property type="match status" value="1"/>
</dbReference>
<dbReference type="GO" id="GO:0009253">
    <property type="term" value="P:peptidoglycan catabolic process"/>
    <property type="evidence" value="ECO:0007669"/>
    <property type="project" value="InterPro"/>
</dbReference>
<evidence type="ECO:0008006" key="3">
    <source>
        <dbReference type="Google" id="ProtNLM"/>
    </source>
</evidence>
<dbReference type="AlphaFoldDB" id="A0A6V8P9H2"/>
<comment type="caution">
    <text evidence="1">The sequence shown here is derived from an EMBL/GenBank/DDBJ whole genome shotgun (WGS) entry which is preliminary data.</text>
</comment>
<name>A0A6V8P9H2_9ACTN</name>